<evidence type="ECO:0000256" key="1">
    <source>
        <dbReference type="SAM" id="Coils"/>
    </source>
</evidence>
<gene>
    <name evidence="3" type="primary">Necator_chrI.g3532</name>
    <name evidence="3" type="ORF">RB195_007403</name>
</gene>
<sequence length="840" mass="95253">MESHRRDVPGNLEDENTSGACATSPTPSLPSDMDNNDTVCAPKEHSSSSSKPLSIPKFHSLIKMRQKLLRRLKQLEEREVCFDDEAKELFYINNERKLKKAILDIERTLHKHGALEDLDENLQAFHNGNASVEISIMDTGNEFLNQRLNKLISQKNLKKEKTVTPSFDELRDLMCELREEQGSASGIPDPILENEAFLDRLENIAFVTVRSHQNFISTQFLENVDLYVPEEDRPRCSKLPELNTDMEKLLSASGSASCLPDEIFRMEMKVAGRQELADSQGSSAIQDEIDLMLNGDADSGREDLSDDELEYDENDCDLHGSSPGQYSPSQTADGPEPTRESEDFPTLSVDFDLERLESQTADASIVLQETRVFASSVFSEHGYRNECEPYGMRDERKAVKRVAEWLQNVEPAKMALIEVSSDDDSCMNECNVNSVKRELPATENQSNGDQLSDFSDSGEIECLGVFHRSPGSGAVSNSSKHRCSKKSANSTNSLSFGIVGFATDELTPDDMTSEDVFSSDGWQETLLLMVLSALKKMLTKNSRSLLGGIEQIRSFLSRHVYEPPLIVRLPEGKDKKPLPIDHRRPVVLLIGWAGAEHEHLAKYSSIYNEQGYRTIAFIAPCYRYTVPNARCGFYLSPVLRGIDAKPGNFESFRHCPLVCHIFSMNGVRSLISMWKWTEAEQVTYLRKRIKGIIFDSAPARTSAGPDSHAVVDSTPPIEGLEWVSKETRRKFIKLAFHIRKGTAHSFSTLYPPLRSQLSMYYYLMECVDLPQFQLYLYSHEDKCVKSRYVEWFLEHERELGKDVEEVVFEGSEHVQHFRKFPEQYRSACLEFLRKIEDLKS</sequence>
<dbReference type="InterPro" id="IPR008547">
    <property type="entry name" value="DUF829_TMEM53"/>
</dbReference>
<dbReference type="InterPro" id="IPR029058">
    <property type="entry name" value="AB_hydrolase_fold"/>
</dbReference>
<reference evidence="3 4" key="1">
    <citation type="submission" date="2023-08" db="EMBL/GenBank/DDBJ databases">
        <title>A Necator americanus chromosomal reference genome.</title>
        <authorList>
            <person name="Ilik V."/>
            <person name="Petrzelkova K.J."/>
            <person name="Pardy F."/>
            <person name="Fuh T."/>
            <person name="Niatou-Singa F.S."/>
            <person name="Gouil Q."/>
            <person name="Baker L."/>
            <person name="Ritchie M.E."/>
            <person name="Jex A.R."/>
            <person name="Gazzola D."/>
            <person name="Li H."/>
            <person name="Toshio Fujiwara R."/>
            <person name="Zhan B."/>
            <person name="Aroian R.V."/>
            <person name="Pafco B."/>
            <person name="Schwarz E.M."/>
        </authorList>
    </citation>
    <scope>NUCLEOTIDE SEQUENCE [LARGE SCALE GENOMIC DNA]</scope>
    <source>
        <strain evidence="3 4">Aroian</strain>
        <tissue evidence="3">Whole animal</tissue>
    </source>
</reference>
<protein>
    <submittedName>
        <fullName evidence="3">Uncharacterized protein</fullName>
    </submittedName>
</protein>
<evidence type="ECO:0000256" key="2">
    <source>
        <dbReference type="SAM" id="MobiDB-lite"/>
    </source>
</evidence>
<dbReference type="PANTHER" id="PTHR12265:SF6">
    <property type="entry name" value="TRANSMEMBRANE PROTEIN 53"/>
    <property type="match status" value="1"/>
</dbReference>
<proteinExistence type="predicted"/>
<feature type="coiled-coil region" evidence="1">
    <location>
        <begin position="58"/>
        <end position="85"/>
    </location>
</feature>
<evidence type="ECO:0000313" key="3">
    <source>
        <dbReference type="EMBL" id="KAK6730909.1"/>
    </source>
</evidence>
<keyword evidence="4" id="KW-1185">Reference proteome</keyword>
<dbReference type="SUPFAM" id="SSF53474">
    <property type="entry name" value="alpha/beta-Hydrolases"/>
    <property type="match status" value="1"/>
</dbReference>
<feature type="compositionally biased region" description="Polar residues" evidence="2">
    <location>
        <begin position="17"/>
        <end position="26"/>
    </location>
</feature>
<keyword evidence="1" id="KW-0175">Coiled coil</keyword>
<feature type="region of interest" description="Disordered" evidence="2">
    <location>
        <begin position="471"/>
        <end position="490"/>
    </location>
</feature>
<name>A0ABR1BX32_NECAM</name>
<dbReference type="Proteomes" id="UP001303046">
    <property type="component" value="Unassembled WGS sequence"/>
</dbReference>
<feature type="compositionally biased region" description="Polar residues" evidence="2">
    <location>
        <begin position="322"/>
        <end position="332"/>
    </location>
</feature>
<dbReference type="EMBL" id="JAVFWL010000001">
    <property type="protein sequence ID" value="KAK6730909.1"/>
    <property type="molecule type" value="Genomic_DNA"/>
</dbReference>
<comment type="caution">
    <text evidence="3">The sequence shown here is derived from an EMBL/GenBank/DDBJ whole genome shotgun (WGS) entry which is preliminary data.</text>
</comment>
<accession>A0ABR1BX32</accession>
<evidence type="ECO:0000313" key="4">
    <source>
        <dbReference type="Proteomes" id="UP001303046"/>
    </source>
</evidence>
<dbReference type="PANTHER" id="PTHR12265">
    <property type="entry name" value="TRANSMEMBRANE PROTEIN 53"/>
    <property type="match status" value="1"/>
</dbReference>
<organism evidence="3 4">
    <name type="scientific">Necator americanus</name>
    <name type="common">Human hookworm</name>
    <dbReference type="NCBI Taxonomy" id="51031"/>
    <lineage>
        <taxon>Eukaryota</taxon>
        <taxon>Metazoa</taxon>
        <taxon>Ecdysozoa</taxon>
        <taxon>Nematoda</taxon>
        <taxon>Chromadorea</taxon>
        <taxon>Rhabditida</taxon>
        <taxon>Rhabditina</taxon>
        <taxon>Rhabditomorpha</taxon>
        <taxon>Strongyloidea</taxon>
        <taxon>Ancylostomatidae</taxon>
        <taxon>Bunostominae</taxon>
        <taxon>Necator</taxon>
    </lineage>
</organism>
<feature type="region of interest" description="Disordered" evidence="2">
    <location>
        <begin position="1"/>
        <end position="54"/>
    </location>
</feature>
<feature type="region of interest" description="Disordered" evidence="2">
    <location>
        <begin position="312"/>
        <end position="343"/>
    </location>
</feature>
<dbReference type="Pfam" id="PF05705">
    <property type="entry name" value="DUF829"/>
    <property type="match status" value="1"/>
</dbReference>